<gene>
    <name evidence="1" type="ORF">K788_0002813</name>
</gene>
<organism evidence="1 2">
    <name type="scientific">Paraburkholderia caribensis MBA4</name>
    <dbReference type="NCBI Taxonomy" id="1323664"/>
    <lineage>
        <taxon>Bacteria</taxon>
        <taxon>Pseudomonadati</taxon>
        <taxon>Pseudomonadota</taxon>
        <taxon>Betaproteobacteria</taxon>
        <taxon>Burkholderiales</taxon>
        <taxon>Burkholderiaceae</taxon>
        <taxon>Paraburkholderia</taxon>
    </lineage>
</organism>
<proteinExistence type="predicted"/>
<dbReference type="AlphaFoldDB" id="A0A0N7JUF8"/>
<evidence type="ECO:0000313" key="1">
    <source>
        <dbReference type="EMBL" id="ALL66293.1"/>
    </source>
</evidence>
<sequence>MPRASLPSSRIGLHCTASLYGPAWALLILERFKNMLNRLKSRLKSRLNSRRNLRLKRRLEWIC</sequence>
<dbReference type="KEGG" id="bcai:K788_0002813"/>
<protein>
    <submittedName>
        <fullName evidence="1">Uncharacterized protein</fullName>
    </submittedName>
</protein>
<accession>A0A0N7JUF8</accession>
<name>A0A0N7JUF8_9BURK</name>
<dbReference type="EMBL" id="CP012747">
    <property type="protein sequence ID" value="ALL66293.1"/>
    <property type="molecule type" value="Genomic_DNA"/>
</dbReference>
<dbReference type="Proteomes" id="UP000019146">
    <property type="component" value="Chromosome 2"/>
</dbReference>
<evidence type="ECO:0000313" key="2">
    <source>
        <dbReference type="Proteomes" id="UP000019146"/>
    </source>
</evidence>
<reference evidence="1 2" key="1">
    <citation type="journal article" date="2014" name="Genome Announc.">
        <title>Draft Genome Sequence of the Haloacid-Degrading Burkholderia caribensis Strain MBA4.</title>
        <authorList>
            <person name="Pan Y."/>
            <person name="Kong K.F."/>
            <person name="Tsang J.S."/>
        </authorList>
    </citation>
    <scope>NUCLEOTIDE SEQUENCE [LARGE SCALE GENOMIC DNA]</scope>
    <source>
        <strain evidence="1 2">MBA4</strain>
    </source>
</reference>